<protein>
    <submittedName>
        <fullName evidence="5">SMP-30/gluconolactonase/LRE family protein</fullName>
    </submittedName>
</protein>
<dbReference type="Pfam" id="PF08450">
    <property type="entry name" value="SGL"/>
    <property type="match status" value="1"/>
</dbReference>
<dbReference type="SUPFAM" id="SSF63829">
    <property type="entry name" value="Calcium-dependent phosphotriesterase"/>
    <property type="match status" value="1"/>
</dbReference>
<keyword evidence="6" id="KW-1185">Reference proteome</keyword>
<dbReference type="PANTHER" id="PTHR10907">
    <property type="entry name" value="REGUCALCIN"/>
    <property type="match status" value="1"/>
</dbReference>
<feature type="active site" description="Proton donor/acceptor" evidence="2">
    <location>
        <position position="207"/>
    </location>
</feature>
<keyword evidence="3" id="KW-0862">Zinc</keyword>
<keyword evidence="3" id="KW-0479">Metal-binding</keyword>
<dbReference type="Gene3D" id="2.120.10.30">
    <property type="entry name" value="TolB, C-terminal domain"/>
    <property type="match status" value="1"/>
</dbReference>
<evidence type="ECO:0000313" key="5">
    <source>
        <dbReference type="EMBL" id="MCX5571671.1"/>
    </source>
</evidence>
<dbReference type="GO" id="GO:0005509">
    <property type="term" value="F:calcium ion binding"/>
    <property type="evidence" value="ECO:0007669"/>
    <property type="project" value="TreeGrafter"/>
</dbReference>
<organism evidence="5 6">
    <name type="scientific">Kaistia nematophila</name>
    <dbReference type="NCBI Taxonomy" id="2994654"/>
    <lineage>
        <taxon>Bacteria</taxon>
        <taxon>Pseudomonadati</taxon>
        <taxon>Pseudomonadota</taxon>
        <taxon>Alphaproteobacteria</taxon>
        <taxon>Hyphomicrobiales</taxon>
        <taxon>Kaistiaceae</taxon>
        <taxon>Kaistia</taxon>
    </lineage>
</organism>
<evidence type="ECO:0000256" key="3">
    <source>
        <dbReference type="PIRSR" id="PIRSR605511-2"/>
    </source>
</evidence>
<sequence length="298" mass="32060">MADPVCVVPAGDRCGEGVVWHAAEQAVYWTDINRFLVHRYDPATKSTRNWRFDEPVTTIGLTDRPGTLILALGSKVILWQPGTDARTDFARPEKNTPKARLNDGRPDPFGNLVVGSMFNNVAPDGSGVDITGPALGGLYRVNQGGGSETIRSEIGISNTMCWDVGRRRFYTGDTLKNEIWAFDYDPTTGAVSNPSTWFSGFERGSPDGSQIDGEGHVWNCRYHGGCIVRVSPEGKVSGVLDMPVSNITNCTFGGADLKTLYITTAQGGNGPLERLAGGLYAIELDVAGIAENVFKLGA</sequence>
<proteinExistence type="inferred from homology"/>
<dbReference type="PANTHER" id="PTHR10907:SF47">
    <property type="entry name" value="REGUCALCIN"/>
    <property type="match status" value="1"/>
</dbReference>
<evidence type="ECO:0000256" key="2">
    <source>
        <dbReference type="PIRSR" id="PIRSR605511-1"/>
    </source>
</evidence>
<dbReference type="Proteomes" id="UP001144805">
    <property type="component" value="Unassembled WGS sequence"/>
</dbReference>
<dbReference type="AlphaFoldDB" id="A0A9X3INK1"/>
<reference evidence="5" key="1">
    <citation type="submission" date="2022-11" db="EMBL/GenBank/DDBJ databases">
        <title>Biodiversity and phylogenetic relationships of bacteria.</title>
        <authorList>
            <person name="Machado R.A.R."/>
            <person name="Bhat A."/>
            <person name="Loulou A."/>
            <person name="Kallel S."/>
        </authorList>
    </citation>
    <scope>NUCLEOTIDE SEQUENCE</scope>
    <source>
        <strain evidence="5">K-TC2</strain>
    </source>
</reference>
<comment type="similarity">
    <text evidence="1">Belongs to the SMP-30/CGR1 family.</text>
</comment>
<dbReference type="PRINTS" id="PR01790">
    <property type="entry name" value="SMP30FAMILY"/>
</dbReference>
<feature type="binding site" evidence="3">
    <location>
        <position position="100"/>
    </location>
    <ligand>
        <name>substrate</name>
    </ligand>
</feature>
<evidence type="ECO:0000256" key="1">
    <source>
        <dbReference type="ARBA" id="ARBA00008853"/>
    </source>
</evidence>
<feature type="binding site" evidence="3">
    <location>
        <position position="158"/>
    </location>
    <ligand>
        <name>a divalent metal cation</name>
        <dbReference type="ChEBI" id="CHEBI:60240"/>
    </ligand>
</feature>
<dbReference type="GO" id="GO:0019853">
    <property type="term" value="P:L-ascorbic acid biosynthetic process"/>
    <property type="evidence" value="ECO:0007669"/>
    <property type="project" value="TreeGrafter"/>
</dbReference>
<dbReference type="RefSeq" id="WP_266340634.1">
    <property type="nucleotide sequence ID" value="NZ_JAPKNK010000011.1"/>
</dbReference>
<feature type="binding site" evidence="3">
    <location>
        <position position="102"/>
    </location>
    <ligand>
        <name>substrate</name>
    </ligand>
</feature>
<feature type="binding site" evidence="3">
    <location>
        <position position="207"/>
    </location>
    <ligand>
        <name>a divalent metal cation</name>
        <dbReference type="ChEBI" id="CHEBI:60240"/>
    </ligand>
</feature>
<feature type="domain" description="SMP-30/Gluconolactonase/LRE-like region" evidence="4">
    <location>
        <begin position="14"/>
        <end position="266"/>
    </location>
</feature>
<evidence type="ECO:0000313" key="6">
    <source>
        <dbReference type="Proteomes" id="UP001144805"/>
    </source>
</evidence>
<dbReference type="EMBL" id="JAPKNK010000011">
    <property type="protein sequence ID" value="MCX5571671.1"/>
    <property type="molecule type" value="Genomic_DNA"/>
</dbReference>
<dbReference type="GO" id="GO:0004341">
    <property type="term" value="F:gluconolactonase activity"/>
    <property type="evidence" value="ECO:0007669"/>
    <property type="project" value="TreeGrafter"/>
</dbReference>
<dbReference type="InterPro" id="IPR011042">
    <property type="entry name" value="6-blade_b-propeller_TolB-like"/>
</dbReference>
<evidence type="ECO:0000259" key="4">
    <source>
        <dbReference type="Pfam" id="PF08450"/>
    </source>
</evidence>
<dbReference type="InterPro" id="IPR013658">
    <property type="entry name" value="SGL"/>
</dbReference>
<accession>A0A9X3INK1</accession>
<name>A0A9X3INK1_9HYPH</name>
<gene>
    <name evidence="5" type="ORF">OSH07_20890</name>
</gene>
<feature type="binding site" evidence="3">
    <location>
        <position position="16"/>
    </location>
    <ligand>
        <name>a divalent metal cation</name>
        <dbReference type="ChEBI" id="CHEBI:60240"/>
    </ligand>
</feature>
<comment type="cofactor">
    <cofactor evidence="3">
        <name>Zn(2+)</name>
        <dbReference type="ChEBI" id="CHEBI:29105"/>
    </cofactor>
    <text evidence="3">Binds 1 divalent metal cation per subunit.</text>
</comment>
<comment type="caution">
    <text evidence="5">The sequence shown here is derived from an EMBL/GenBank/DDBJ whole genome shotgun (WGS) entry which is preliminary data.</text>
</comment>
<dbReference type="InterPro" id="IPR005511">
    <property type="entry name" value="SMP-30"/>
</dbReference>